<evidence type="ECO:0000313" key="1">
    <source>
        <dbReference type="EMBL" id="VXA88568.1"/>
    </source>
</evidence>
<reference evidence="1 2" key="1">
    <citation type="submission" date="2019-10" db="EMBL/GenBank/DDBJ databases">
        <authorList>
            <person name="Karimi E."/>
        </authorList>
    </citation>
    <scope>NUCLEOTIDE SEQUENCE [LARGE SCALE GENOMIC DNA]</scope>
    <source>
        <strain evidence="1">Aeromonas sp. 8C</strain>
    </source>
</reference>
<gene>
    <name evidence="1" type="ORF">AERO8C_70196</name>
</gene>
<dbReference type="AlphaFoldDB" id="A0A653LCN4"/>
<accession>A0A653LCN4</accession>
<sequence>MYRWIGLTSVEGVDLVGQNGDAAAHQLLALGVVEANALLAVAPLGVIDAGEEVVTRHDQQILRLQSLIELLTVDRQAFKPEPEEEGPFRLVDMEARVGDRFAQQLHRQLRLLLIEGLHHQFAEGNDIAALDHRDGDGRPQTARRQIDDAAQVGDGLDDLLVGDDDAAAGARQAQLGEAHAEDGVGVPERLGFAEDDAREGDAVGVVDQQRDSLVAGDLIEMFDLFVGQHIACRVGRAGDADHSDIVTYLQTLEIHVVFELAIGQLLDGGFVGHEVVVGQRRVGIADVFGGEREQHLLLAAIGKFAGQQVEQVEEGILAAVGQGDIAGRDIPSQLLAEQGSQRFGEPVFALWAVVVGHRFDQLAVVEQALGLGLKAFQHGGDGGRIAATQHDGVRIGQPLIEVIHELGNTGVASELLAEQGKFHSVTDPDLSYGDVAP</sequence>
<dbReference type="EMBL" id="CABWLC010000020">
    <property type="protein sequence ID" value="VXA88568.1"/>
    <property type="molecule type" value="Genomic_DNA"/>
</dbReference>
<name>A0A653LCN4_AERVE</name>
<organism evidence="1 2">
    <name type="scientific">Aeromonas veronii</name>
    <dbReference type="NCBI Taxonomy" id="654"/>
    <lineage>
        <taxon>Bacteria</taxon>
        <taxon>Pseudomonadati</taxon>
        <taxon>Pseudomonadota</taxon>
        <taxon>Gammaproteobacteria</taxon>
        <taxon>Aeromonadales</taxon>
        <taxon>Aeromonadaceae</taxon>
        <taxon>Aeromonas</taxon>
    </lineage>
</organism>
<proteinExistence type="predicted"/>
<evidence type="ECO:0000313" key="2">
    <source>
        <dbReference type="Proteomes" id="UP000439123"/>
    </source>
</evidence>
<dbReference type="Proteomes" id="UP000439123">
    <property type="component" value="Unassembled WGS sequence"/>
</dbReference>
<protein>
    <submittedName>
        <fullName evidence="1">Uncharacterized protein</fullName>
    </submittedName>
</protein>